<sequence>MAKRDKKATRRKPDTTCFVQVAREPSIGVEVSTGRPWVGVDQQVGHGSADALFALTREQYATALADAWEIRPFMAACWRGEHDDLRLFDPRGGAWIPGRWFPSRPRVIPPRFAGELWHHADALADTPDGERTALSRALAAGPAHARPGPGSGPGPDGAHEPDSVPAPGGEHGPDAVPGPDGGHTLTFALTGDGAYPRPAALIAGLDAGSDRERARAVLGDPLEGAPDTYPMEGDRVRLHHTDGGLTRITLERPAPAPLPSGPIRAFLAPLGRPEAGTEFQEAVRRAGGTTRRWAVSSGVTRRLIVCDGGVEVQVQDGRVLSTRIRLDTFDADTLFPGAVRPLARADVHRALGTPAAVSGRAELHRYGPRDLVVRYGPDGEAPEEITTVLGEVGVSHRIHRWRSGEFTLFLDVLGLDADHPLARHVRGLAGTRVRTHAGTVTAVTIGDRGHRPERLAAFADGMPPAPIRTDLPFGVPTHTGDRDDLRDFTQGWIHVHASDGETITTITVSQDPPRSLPVHH</sequence>
<reference evidence="2" key="2">
    <citation type="submission" date="2020-09" db="EMBL/GenBank/DDBJ databases">
        <authorList>
            <person name="Sun Q."/>
            <person name="Ohkuma M."/>
        </authorList>
    </citation>
    <scope>NUCLEOTIDE SEQUENCE</scope>
    <source>
        <strain evidence="2">JCM 4518</strain>
    </source>
</reference>
<feature type="compositionally biased region" description="Low complexity" evidence="1">
    <location>
        <begin position="138"/>
        <end position="148"/>
    </location>
</feature>
<name>A0A918WDP9_9ACTN</name>
<gene>
    <name evidence="2" type="ORF">GCM10010305_59650</name>
</gene>
<organism evidence="2 3">
    <name type="scientific">Streptomyces termitum</name>
    <dbReference type="NCBI Taxonomy" id="67368"/>
    <lineage>
        <taxon>Bacteria</taxon>
        <taxon>Bacillati</taxon>
        <taxon>Actinomycetota</taxon>
        <taxon>Actinomycetes</taxon>
        <taxon>Kitasatosporales</taxon>
        <taxon>Streptomycetaceae</taxon>
        <taxon>Streptomyces</taxon>
    </lineage>
</organism>
<accession>A0A918WDP9</accession>
<dbReference type="EMBL" id="BMUL01000024">
    <property type="protein sequence ID" value="GHB08705.1"/>
    <property type="molecule type" value="Genomic_DNA"/>
</dbReference>
<evidence type="ECO:0000313" key="3">
    <source>
        <dbReference type="Proteomes" id="UP000644020"/>
    </source>
</evidence>
<feature type="region of interest" description="Disordered" evidence="1">
    <location>
        <begin position="138"/>
        <end position="185"/>
    </location>
</feature>
<reference evidence="2" key="1">
    <citation type="journal article" date="2014" name="Int. J. Syst. Evol. Microbiol.">
        <title>Complete genome sequence of Corynebacterium casei LMG S-19264T (=DSM 44701T), isolated from a smear-ripened cheese.</title>
        <authorList>
            <consortium name="US DOE Joint Genome Institute (JGI-PGF)"/>
            <person name="Walter F."/>
            <person name="Albersmeier A."/>
            <person name="Kalinowski J."/>
            <person name="Ruckert C."/>
        </authorList>
    </citation>
    <scope>NUCLEOTIDE SEQUENCE</scope>
    <source>
        <strain evidence="2">JCM 4518</strain>
    </source>
</reference>
<evidence type="ECO:0000313" key="2">
    <source>
        <dbReference type="EMBL" id="GHB08705.1"/>
    </source>
</evidence>
<proteinExistence type="predicted"/>
<keyword evidence="3" id="KW-1185">Reference proteome</keyword>
<dbReference type="Proteomes" id="UP000644020">
    <property type="component" value="Unassembled WGS sequence"/>
</dbReference>
<protein>
    <submittedName>
        <fullName evidence="2">Uncharacterized protein</fullName>
    </submittedName>
</protein>
<dbReference type="RefSeq" id="WP_229850188.1">
    <property type="nucleotide sequence ID" value="NZ_BMUL01000024.1"/>
</dbReference>
<dbReference type="AlphaFoldDB" id="A0A918WDP9"/>
<comment type="caution">
    <text evidence="2">The sequence shown here is derived from an EMBL/GenBank/DDBJ whole genome shotgun (WGS) entry which is preliminary data.</text>
</comment>
<evidence type="ECO:0000256" key="1">
    <source>
        <dbReference type="SAM" id="MobiDB-lite"/>
    </source>
</evidence>